<dbReference type="Pfam" id="PF05725">
    <property type="entry name" value="FNIP"/>
    <property type="match status" value="3"/>
</dbReference>
<sequence>MNEQQKLQLLQESIPTIEPLQSLTFSYNYNQPLSPGVLPTSLQSLVFGDRYNQPLSVGVLPSSLQSLVFGYYYDQPLSIGVLPSSLQSLVFGGYENQLSVGVLPSSLQSLVFGYHYNQPLSICVLPSSLQSLEFGDEYNQRLESIQKIYYPSSDIYSVGSTLFHLLSCHPDDIGNRKEFVKNHKENNFGAGHIKISTIRYSEHLINFVKKLLIEKHQDRLSLGHLNGKKIRQHTQRFTSFFIDQRQILSSTTTLILDENFSLPESLEILVLGKSFNQPLHSYVALDPMILYRSTIHLIRDNFSDSMISNLYHFYERNLNIYYCSVHDNNIIAYSFLKENMKIDSFILTVGQECFGIGQIKGDNNMIQWKNNDISISIDLMDFGVISHVKQSIHPHLFCQVDKN</sequence>
<dbReference type="InterPro" id="IPR008615">
    <property type="entry name" value="FNIP"/>
</dbReference>
<dbReference type="PANTHER" id="PTHR32134">
    <property type="entry name" value="FNIP REPEAT-CONTAINING PROTEIN"/>
    <property type="match status" value="1"/>
</dbReference>
<proteinExistence type="predicted"/>
<dbReference type="EMBL" id="GL883013">
    <property type="protein sequence ID" value="EGG19849.1"/>
    <property type="molecule type" value="Genomic_DNA"/>
</dbReference>
<accession>F4PX46</accession>
<reference evidence="2" key="1">
    <citation type="journal article" date="2011" name="Genome Res.">
        <title>Phylogeny-wide analysis of social amoeba genomes highlights ancient origins for complex intercellular communication.</title>
        <authorList>
            <person name="Heidel A.J."/>
            <person name="Lawal H.M."/>
            <person name="Felder M."/>
            <person name="Schilde C."/>
            <person name="Helps N.R."/>
            <person name="Tunggal B."/>
            <person name="Rivero F."/>
            <person name="John U."/>
            <person name="Schleicher M."/>
            <person name="Eichinger L."/>
            <person name="Platzer M."/>
            <person name="Noegel A.A."/>
            <person name="Schaap P."/>
            <person name="Gloeckner G."/>
        </authorList>
    </citation>
    <scope>NUCLEOTIDE SEQUENCE [LARGE SCALE GENOMIC DNA]</scope>
    <source>
        <strain evidence="2">SH3</strain>
    </source>
</reference>
<keyword evidence="2" id="KW-1185">Reference proteome</keyword>
<protein>
    <recommendedName>
        <fullName evidence="3">Protein kinase domain-containing protein</fullName>
    </recommendedName>
</protein>
<dbReference type="KEGG" id="dfa:DFA_06952"/>
<dbReference type="InterPro" id="IPR011009">
    <property type="entry name" value="Kinase-like_dom_sf"/>
</dbReference>
<dbReference type="OrthoDB" id="444581at2759"/>
<dbReference type="InterPro" id="IPR051251">
    <property type="entry name" value="STK_FNIP-Repeat"/>
</dbReference>
<dbReference type="PANTHER" id="PTHR32134:SF92">
    <property type="entry name" value="FNIP REPEAT-CONTAINING PROTEIN"/>
    <property type="match status" value="1"/>
</dbReference>
<dbReference type="Proteomes" id="UP000007797">
    <property type="component" value="Unassembled WGS sequence"/>
</dbReference>
<name>F4PX46_CACFS</name>
<dbReference type="Gene3D" id="1.10.510.10">
    <property type="entry name" value="Transferase(Phosphotransferase) domain 1"/>
    <property type="match status" value="1"/>
</dbReference>
<dbReference type="SUPFAM" id="SSF52058">
    <property type="entry name" value="L domain-like"/>
    <property type="match status" value="1"/>
</dbReference>
<dbReference type="SUPFAM" id="SSF56112">
    <property type="entry name" value="Protein kinase-like (PK-like)"/>
    <property type="match status" value="1"/>
</dbReference>
<organism evidence="1 2">
    <name type="scientific">Cavenderia fasciculata</name>
    <name type="common">Slime mold</name>
    <name type="synonym">Dictyostelium fasciculatum</name>
    <dbReference type="NCBI Taxonomy" id="261658"/>
    <lineage>
        <taxon>Eukaryota</taxon>
        <taxon>Amoebozoa</taxon>
        <taxon>Evosea</taxon>
        <taxon>Eumycetozoa</taxon>
        <taxon>Dictyostelia</taxon>
        <taxon>Acytosteliales</taxon>
        <taxon>Cavenderiaceae</taxon>
        <taxon>Cavenderia</taxon>
    </lineage>
</organism>
<evidence type="ECO:0008006" key="3">
    <source>
        <dbReference type="Google" id="ProtNLM"/>
    </source>
</evidence>
<evidence type="ECO:0000313" key="1">
    <source>
        <dbReference type="EMBL" id="EGG19849.1"/>
    </source>
</evidence>
<dbReference type="RefSeq" id="XP_004358195.1">
    <property type="nucleotide sequence ID" value="XM_004358138.1"/>
</dbReference>
<dbReference type="GeneID" id="14872243"/>
<evidence type="ECO:0000313" key="2">
    <source>
        <dbReference type="Proteomes" id="UP000007797"/>
    </source>
</evidence>
<dbReference type="AlphaFoldDB" id="F4PX46"/>
<gene>
    <name evidence="1" type="ORF">DFA_06952</name>
</gene>